<evidence type="ECO:0000259" key="7">
    <source>
        <dbReference type="Pfam" id="PF12698"/>
    </source>
</evidence>
<feature type="transmembrane region" description="Helical" evidence="6">
    <location>
        <begin position="239"/>
        <end position="260"/>
    </location>
</feature>
<comment type="subcellular location">
    <subcellularLocation>
        <location evidence="1">Cell membrane</location>
        <topology evidence="1">Multi-pass membrane protein</topology>
    </subcellularLocation>
</comment>
<dbReference type="EMBL" id="AP024086">
    <property type="protein sequence ID" value="BCL61641.1"/>
    <property type="molecule type" value="Genomic_DNA"/>
</dbReference>
<evidence type="ECO:0000313" key="9">
    <source>
        <dbReference type="Proteomes" id="UP000826725"/>
    </source>
</evidence>
<feature type="transmembrane region" description="Helical" evidence="6">
    <location>
        <begin position="322"/>
        <end position="342"/>
    </location>
</feature>
<protein>
    <submittedName>
        <fullName evidence="8">ABC transporter</fullName>
    </submittedName>
</protein>
<feature type="domain" description="ABC-2 type transporter transmembrane" evidence="7">
    <location>
        <begin position="19"/>
        <end position="428"/>
    </location>
</feature>
<evidence type="ECO:0000256" key="2">
    <source>
        <dbReference type="ARBA" id="ARBA00022475"/>
    </source>
</evidence>
<reference evidence="8" key="1">
    <citation type="submission" date="2020-09" db="EMBL/GenBank/DDBJ databases">
        <title>Desulfogranum mesoprofundum gen. nov., sp. nov., a novel mesophilic, sulfate-reducing chemolithoautotroph isolated from a deep-sea hydrothermal vent chimney in the Suiyo Seamount.</title>
        <authorList>
            <person name="Hashimoto Y."/>
            <person name="Nakagawa S."/>
        </authorList>
    </citation>
    <scope>NUCLEOTIDE SEQUENCE</scope>
    <source>
        <strain evidence="8">KT2</strain>
    </source>
</reference>
<keyword evidence="4 6" id="KW-1133">Transmembrane helix</keyword>
<dbReference type="Pfam" id="PF12698">
    <property type="entry name" value="ABC2_membrane_3"/>
    <property type="match status" value="1"/>
</dbReference>
<keyword evidence="2" id="KW-1003">Cell membrane</keyword>
<feature type="transmembrane region" description="Helical" evidence="6">
    <location>
        <begin position="21"/>
        <end position="38"/>
    </location>
</feature>
<dbReference type="InterPro" id="IPR051449">
    <property type="entry name" value="ABC-2_transporter_component"/>
</dbReference>
<dbReference type="AlphaFoldDB" id="A0A8D5JS22"/>
<name>A0A8D5JS22_9BACT</name>
<keyword evidence="5 6" id="KW-0472">Membrane</keyword>
<sequence>MKLLASINKELLLLTRDRAGLILLFIMPAFLVIIITLIQDQVTTTSAKILFVDRDGGFVAKEIKKTLLNSSNFKLIETLEGKPVTPGQAEKLVAGGQFHFSIVLPEHLSRDIEKKSDFLARKKLFPATGQKPQVEKPAITVWFDPTVQGSFRAALNSSLQAIIKGQEIQLTVKKFFALLPEKIQASLPPGMKSLAPNPLSTADFSIPELFTDSTFTHIEQRFATKMGFSVQPTPVQQNVPAWTIFGIFFIVLPLAGSIISERNSGTLKRLRIMPVSYFTVMAGKLTAFTLISLSQFAVILLASWYILPLFGVERFDAGTEPLAFAVVLLAVICAANGYGIFLGTFCRTYEQVSMFAPVSIVIAAAIGGVLVPVYALPDFIRPLSILSPLYWGQAGFYDLLLRQGDLFSILPEAGALSGFGILLCIIALARNRG</sequence>
<evidence type="ECO:0000256" key="4">
    <source>
        <dbReference type="ARBA" id="ARBA00022989"/>
    </source>
</evidence>
<evidence type="ECO:0000256" key="3">
    <source>
        <dbReference type="ARBA" id="ARBA00022692"/>
    </source>
</evidence>
<feature type="transmembrane region" description="Helical" evidence="6">
    <location>
        <begin position="406"/>
        <end position="429"/>
    </location>
</feature>
<evidence type="ECO:0000313" key="8">
    <source>
        <dbReference type="EMBL" id="BCL61641.1"/>
    </source>
</evidence>
<proteinExistence type="predicted"/>
<dbReference type="RefSeq" id="WP_228854068.1">
    <property type="nucleotide sequence ID" value="NZ_AP024086.1"/>
</dbReference>
<evidence type="ECO:0000256" key="6">
    <source>
        <dbReference type="SAM" id="Phobius"/>
    </source>
</evidence>
<dbReference type="PANTHER" id="PTHR30294">
    <property type="entry name" value="MEMBRANE COMPONENT OF ABC TRANSPORTER YHHJ-RELATED"/>
    <property type="match status" value="1"/>
</dbReference>
<organism evidence="8 9">
    <name type="scientific">Desulfomarina profundi</name>
    <dbReference type="NCBI Taxonomy" id="2772557"/>
    <lineage>
        <taxon>Bacteria</taxon>
        <taxon>Pseudomonadati</taxon>
        <taxon>Thermodesulfobacteriota</taxon>
        <taxon>Desulfobulbia</taxon>
        <taxon>Desulfobulbales</taxon>
        <taxon>Desulfobulbaceae</taxon>
        <taxon>Desulfomarina</taxon>
    </lineage>
</organism>
<feature type="transmembrane region" description="Helical" evidence="6">
    <location>
        <begin position="281"/>
        <end position="307"/>
    </location>
</feature>
<evidence type="ECO:0000256" key="1">
    <source>
        <dbReference type="ARBA" id="ARBA00004651"/>
    </source>
</evidence>
<feature type="transmembrane region" description="Helical" evidence="6">
    <location>
        <begin position="354"/>
        <end position="376"/>
    </location>
</feature>
<dbReference type="KEGG" id="dbk:DGMP_23340"/>
<dbReference type="GO" id="GO:0005886">
    <property type="term" value="C:plasma membrane"/>
    <property type="evidence" value="ECO:0007669"/>
    <property type="project" value="UniProtKB-SubCell"/>
</dbReference>
<keyword evidence="3 6" id="KW-0812">Transmembrane</keyword>
<dbReference type="InterPro" id="IPR013525">
    <property type="entry name" value="ABC2_TM"/>
</dbReference>
<keyword evidence="9" id="KW-1185">Reference proteome</keyword>
<gene>
    <name evidence="8" type="ORF">DGMP_23340</name>
</gene>
<evidence type="ECO:0000256" key="5">
    <source>
        <dbReference type="ARBA" id="ARBA00023136"/>
    </source>
</evidence>
<dbReference type="GO" id="GO:0140359">
    <property type="term" value="F:ABC-type transporter activity"/>
    <property type="evidence" value="ECO:0007669"/>
    <property type="project" value="InterPro"/>
</dbReference>
<accession>A0A8D5JS22</accession>
<dbReference type="Proteomes" id="UP000826725">
    <property type="component" value="Chromosome"/>
</dbReference>
<dbReference type="PANTHER" id="PTHR30294:SF38">
    <property type="entry name" value="TRANSPORT PERMEASE PROTEIN"/>
    <property type="match status" value="1"/>
</dbReference>